<dbReference type="EMBL" id="DUFW01000041">
    <property type="protein sequence ID" value="HIH21542.1"/>
    <property type="molecule type" value="Genomic_DNA"/>
</dbReference>
<protein>
    <recommendedName>
        <fullName evidence="3">RNA-binding protein</fullName>
    </recommendedName>
</protein>
<dbReference type="Proteomes" id="UP000590964">
    <property type="component" value="Unassembled WGS sequence"/>
</dbReference>
<dbReference type="InterPro" id="IPR047677">
    <property type="entry name" value="GDCCVxC"/>
</dbReference>
<name>A0A7J4JUT9_9ARCH</name>
<dbReference type="NCBIfam" id="NF041374">
    <property type="entry name" value="GDCCVxC"/>
    <property type="match status" value="1"/>
</dbReference>
<comment type="caution">
    <text evidence="1">The sequence shown here is derived from an EMBL/GenBank/DDBJ whole genome shotgun (WGS) entry which is preliminary data.</text>
</comment>
<gene>
    <name evidence="1" type="ORF">HA222_02685</name>
</gene>
<reference evidence="2" key="1">
    <citation type="journal article" date="2020" name="bioRxiv">
        <title>A rank-normalized archaeal taxonomy based on genome phylogeny resolves widespread incomplete and uneven classifications.</title>
        <authorList>
            <person name="Rinke C."/>
            <person name="Chuvochina M."/>
            <person name="Mussig A.J."/>
            <person name="Chaumeil P.-A."/>
            <person name="Waite D.W."/>
            <person name="Whitman W.B."/>
            <person name="Parks D.H."/>
            <person name="Hugenholtz P."/>
        </authorList>
    </citation>
    <scope>NUCLEOTIDE SEQUENCE [LARGE SCALE GENOMIC DNA]</scope>
</reference>
<dbReference type="AlphaFoldDB" id="A0A7J4JUT9"/>
<evidence type="ECO:0000313" key="1">
    <source>
        <dbReference type="EMBL" id="HIH21542.1"/>
    </source>
</evidence>
<evidence type="ECO:0000313" key="2">
    <source>
        <dbReference type="Proteomes" id="UP000590964"/>
    </source>
</evidence>
<accession>A0A7J4JUT9</accession>
<organism evidence="1 2">
    <name type="scientific">Candidatus Iainarchaeum sp</name>
    <dbReference type="NCBI Taxonomy" id="3101447"/>
    <lineage>
        <taxon>Archaea</taxon>
        <taxon>Candidatus Iainarchaeota</taxon>
        <taxon>Candidatus Iainarchaeia</taxon>
        <taxon>Candidatus Iainarchaeales</taxon>
        <taxon>Candidatus Iainarchaeaceae</taxon>
        <taxon>Candidatus Iainarchaeum</taxon>
    </lineage>
</organism>
<proteinExistence type="predicted"/>
<evidence type="ECO:0008006" key="3">
    <source>
        <dbReference type="Google" id="ProtNLM"/>
    </source>
</evidence>
<sequence length="60" mass="6670">METAILNCPKCGFRQELKIPESSCLQFFKCENCGELISAPNGECCVICAFSNKKCNHPIK</sequence>